<reference evidence="3" key="1">
    <citation type="submission" date="2021-05" db="EMBL/GenBank/DDBJ databases">
        <authorList>
            <person name="Pietrasiak N."/>
            <person name="Ward R."/>
            <person name="Stajich J.E."/>
            <person name="Kurbessoian T."/>
        </authorList>
    </citation>
    <scope>NUCLEOTIDE SEQUENCE</scope>
    <source>
        <strain evidence="3">JT2-VF2</strain>
    </source>
</reference>
<gene>
    <name evidence="3" type="ORF">KME32_27520</name>
</gene>
<feature type="signal peptide" evidence="2">
    <location>
        <begin position="1"/>
        <end position="24"/>
    </location>
</feature>
<name>A0A951Q539_9NOST</name>
<accession>A0A951Q539</accession>
<protein>
    <submittedName>
        <fullName evidence="3">Uncharacterized protein</fullName>
    </submittedName>
</protein>
<comment type="caution">
    <text evidence="3">The sequence shown here is derived from an EMBL/GenBank/DDBJ whole genome shotgun (WGS) entry which is preliminary data.</text>
</comment>
<feature type="region of interest" description="Disordered" evidence="1">
    <location>
        <begin position="20"/>
        <end position="45"/>
    </location>
</feature>
<evidence type="ECO:0000256" key="2">
    <source>
        <dbReference type="SAM" id="SignalP"/>
    </source>
</evidence>
<proteinExistence type="predicted"/>
<reference evidence="3" key="2">
    <citation type="journal article" date="2022" name="Microbiol. Resour. Announc.">
        <title>Metagenome Sequencing to Explore Phylogenomics of Terrestrial Cyanobacteria.</title>
        <authorList>
            <person name="Ward R.D."/>
            <person name="Stajich J.E."/>
            <person name="Johansen J.R."/>
            <person name="Huntemann M."/>
            <person name="Clum A."/>
            <person name="Foster B."/>
            <person name="Foster B."/>
            <person name="Roux S."/>
            <person name="Palaniappan K."/>
            <person name="Varghese N."/>
            <person name="Mukherjee S."/>
            <person name="Reddy T.B.K."/>
            <person name="Daum C."/>
            <person name="Copeland A."/>
            <person name="Chen I.A."/>
            <person name="Ivanova N.N."/>
            <person name="Kyrpides N.C."/>
            <person name="Shapiro N."/>
            <person name="Eloe-Fadrosh E.A."/>
            <person name="Pietrasiak N."/>
        </authorList>
    </citation>
    <scope>NUCLEOTIDE SEQUENCE</scope>
    <source>
        <strain evidence="3">JT2-VF2</strain>
    </source>
</reference>
<dbReference type="EMBL" id="JAHHHN010000026">
    <property type="protein sequence ID" value="MBW4564807.1"/>
    <property type="molecule type" value="Genomic_DNA"/>
</dbReference>
<feature type="chain" id="PRO_5037186904" evidence="2">
    <location>
        <begin position="25"/>
        <end position="118"/>
    </location>
</feature>
<evidence type="ECO:0000313" key="4">
    <source>
        <dbReference type="Proteomes" id="UP000715781"/>
    </source>
</evidence>
<dbReference type="Proteomes" id="UP000715781">
    <property type="component" value="Unassembled WGS sequence"/>
</dbReference>
<organism evidence="3 4">
    <name type="scientific">Mojavia pulchra JT2-VF2</name>
    <dbReference type="NCBI Taxonomy" id="287848"/>
    <lineage>
        <taxon>Bacteria</taxon>
        <taxon>Bacillati</taxon>
        <taxon>Cyanobacteriota</taxon>
        <taxon>Cyanophyceae</taxon>
        <taxon>Nostocales</taxon>
        <taxon>Nostocaceae</taxon>
    </lineage>
</organism>
<evidence type="ECO:0000256" key="1">
    <source>
        <dbReference type="SAM" id="MobiDB-lite"/>
    </source>
</evidence>
<dbReference type="AlphaFoldDB" id="A0A951Q539"/>
<feature type="compositionally biased region" description="Polar residues" evidence="1">
    <location>
        <begin position="33"/>
        <end position="45"/>
    </location>
</feature>
<keyword evidence="2" id="KW-0732">Signal</keyword>
<evidence type="ECO:0000313" key="3">
    <source>
        <dbReference type="EMBL" id="MBW4564807.1"/>
    </source>
</evidence>
<feature type="compositionally biased region" description="Low complexity" evidence="1">
    <location>
        <begin position="20"/>
        <end position="32"/>
    </location>
</feature>
<sequence>MNTKIVALFAITAAFISLESPAQAQSSEASSANTENISITGDSLTGINNRNAQQDFASFFEQKDPISVPSSNQQINRTSQQLQLQQSISAPDSNVFFVPSQSFNGNDGAQVQLDLGQE</sequence>